<dbReference type="EMBL" id="CAIN01000185">
    <property type="protein sequence ID" value="CCI24926.1"/>
    <property type="molecule type" value="Genomic_DNA"/>
</dbReference>
<dbReference type="InterPro" id="IPR011990">
    <property type="entry name" value="TPR-like_helical_dom_sf"/>
</dbReference>
<accession>I4HSA2</accession>
<dbReference type="AlphaFoldDB" id="I4HSA2"/>
<protein>
    <submittedName>
        <fullName evidence="2">Uncharacterized protein</fullName>
    </submittedName>
</protein>
<reference evidence="2 3" key="1">
    <citation type="submission" date="2012-04" db="EMBL/GenBank/DDBJ databases">
        <authorList>
            <person name="Genoscope - CEA"/>
        </authorList>
    </citation>
    <scope>NUCLEOTIDE SEQUENCE [LARGE SCALE GENOMIC DNA]</scope>
    <source>
        <strain evidence="2 3">9808</strain>
    </source>
</reference>
<dbReference type="SUPFAM" id="SSF48452">
    <property type="entry name" value="TPR-like"/>
    <property type="match status" value="1"/>
</dbReference>
<dbReference type="Proteomes" id="UP000005291">
    <property type="component" value="Unassembled WGS sequence"/>
</dbReference>
<dbReference type="RefSeq" id="WP_002793817.1">
    <property type="nucleotide sequence ID" value="NZ_HE973594.1"/>
</dbReference>
<keyword evidence="1" id="KW-0472">Membrane</keyword>
<evidence type="ECO:0000313" key="3">
    <source>
        <dbReference type="Proteomes" id="UP000005291"/>
    </source>
</evidence>
<keyword evidence="1" id="KW-1133">Transmembrane helix</keyword>
<organism evidence="2 3">
    <name type="scientific">Microcystis aeruginosa PCC 9808</name>
    <dbReference type="NCBI Taxonomy" id="1160284"/>
    <lineage>
        <taxon>Bacteria</taxon>
        <taxon>Bacillati</taxon>
        <taxon>Cyanobacteriota</taxon>
        <taxon>Cyanophyceae</taxon>
        <taxon>Oscillatoriophycideae</taxon>
        <taxon>Chroococcales</taxon>
        <taxon>Microcystaceae</taxon>
        <taxon>Microcystis</taxon>
    </lineage>
</organism>
<name>I4HSA2_MICAE</name>
<proteinExistence type="predicted"/>
<feature type="transmembrane region" description="Helical" evidence="1">
    <location>
        <begin position="20"/>
        <end position="41"/>
    </location>
</feature>
<dbReference type="HOGENOM" id="CLU_1146162_0_0_3"/>
<sequence>MVKSLNFAALAVLGFSLYAGYVGSVSVMTAGLTASIVLLFFANLDKIQEFKASATGIEARTRDFVATLPADAKSSLERGTLGDPKEYAPFKWSERTSAPDYKVLRNDILKSNMSDFLASIGEAELLTLHAWYNENNNHSLALQTLSLAIAKGTVRDPATTSKNYSFASASLRKSYRLDEAEAFALLALKLNPNNLDAKYNLALINKLLGNTKEGEKFAMEVIACDGQYYRGRLQEEFPNLLH</sequence>
<gene>
    <name evidence="2" type="ORF">MICAG_2650002</name>
</gene>
<evidence type="ECO:0000256" key="1">
    <source>
        <dbReference type="SAM" id="Phobius"/>
    </source>
</evidence>
<dbReference type="Gene3D" id="1.25.40.10">
    <property type="entry name" value="Tetratricopeptide repeat domain"/>
    <property type="match status" value="1"/>
</dbReference>
<evidence type="ECO:0000313" key="2">
    <source>
        <dbReference type="EMBL" id="CCI24926.1"/>
    </source>
</evidence>
<comment type="caution">
    <text evidence="2">The sequence shown here is derived from an EMBL/GenBank/DDBJ whole genome shotgun (WGS) entry which is preliminary data.</text>
</comment>
<keyword evidence="1" id="KW-0812">Transmembrane</keyword>